<dbReference type="Pfam" id="PF13091">
    <property type="entry name" value="PLDc_2"/>
    <property type="match status" value="2"/>
</dbReference>
<organism evidence="9 10">
    <name type="scientific">Streptomyces endophyticus</name>
    <dbReference type="NCBI Taxonomy" id="714166"/>
    <lineage>
        <taxon>Bacteria</taxon>
        <taxon>Bacillati</taxon>
        <taxon>Actinomycetota</taxon>
        <taxon>Actinomycetes</taxon>
        <taxon>Kitasatosporales</taxon>
        <taxon>Streptomycetaceae</taxon>
        <taxon>Streptomyces</taxon>
    </lineage>
</organism>
<dbReference type="RefSeq" id="WP_326015853.1">
    <property type="nucleotide sequence ID" value="NZ_JAOZYC010000088.1"/>
</dbReference>
<dbReference type="InterPro" id="IPR025202">
    <property type="entry name" value="PLD-like_dom"/>
</dbReference>
<reference evidence="9 10" key="1">
    <citation type="submission" date="2022-10" db="EMBL/GenBank/DDBJ databases">
        <authorList>
            <person name="Xie J."/>
            <person name="Shen N."/>
        </authorList>
    </citation>
    <scope>NUCLEOTIDE SEQUENCE [LARGE SCALE GENOMIC DNA]</scope>
    <source>
        <strain evidence="9 10">YIM65594</strain>
    </source>
</reference>
<evidence type="ECO:0000256" key="5">
    <source>
        <dbReference type="ARBA" id="ARBA00022963"/>
    </source>
</evidence>
<proteinExistence type="inferred from homology"/>
<evidence type="ECO:0000259" key="8">
    <source>
        <dbReference type="Pfam" id="PF13091"/>
    </source>
</evidence>
<dbReference type="EC" id="3.1.4.4" evidence="3"/>
<dbReference type="Proteomes" id="UP001354931">
    <property type="component" value="Unassembled WGS sequence"/>
</dbReference>
<comment type="caution">
    <text evidence="9">The sequence shown here is derived from an EMBL/GenBank/DDBJ whole genome shotgun (WGS) entry which is preliminary data.</text>
</comment>
<feature type="domain" description="Phospholipase D-like" evidence="8">
    <location>
        <begin position="256"/>
        <end position="372"/>
    </location>
</feature>
<keyword evidence="6" id="KW-0443">Lipid metabolism</keyword>
<keyword evidence="5" id="KW-0442">Lipid degradation</keyword>
<keyword evidence="4" id="KW-0378">Hydrolase</keyword>
<feature type="chain" id="PRO_5045256545" description="phospholipase D" evidence="7">
    <location>
        <begin position="27"/>
        <end position="398"/>
    </location>
</feature>
<evidence type="ECO:0000256" key="3">
    <source>
        <dbReference type="ARBA" id="ARBA00012027"/>
    </source>
</evidence>
<comment type="similarity">
    <text evidence="2">Belongs to the phospholipase D family.</text>
</comment>
<sequence length="398" mass="43422">MRRLLLVVAAGILAAFGLSAPTTVTAAPPPDLGTSAVFSKPGGTEVKDQLIRLIDGSEHGSIYLSTFLFRDEDVAASLTDAAERGVGVKVIADYRTLNKHPDIYGGFDDAMKNDGKDSTWAKLCSKGSGCIGNKGSAYQHSKFALFSNTLRQSKVTFITTANLTGDDTVGGTGGWNSAYTRVGNDGLYDRMHDYFYDLRAETKNDDYYNTKGGKPATYKNVKTYFHPRQGANTFVNILKGVDCNKGALIRIDHWWLAKTDLAKKLWEMGRTGCGVQIVVNQLSEKACEALTKKDGGYTGPQIRGFRAAQREHGTHGKNMTIVGNYLGKDRYVTFTGSANFTPSSLEENDEVTARIEDKTIHHLYAGNMLDVWNAATIRDRDCTKLAPADARAPADEDS</sequence>
<evidence type="ECO:0000313" key="10">
    <source>
        <dbReference type="Proteomes" id="UP001354931"/>
    </source>
</evidence>
<dbReference type="EMBL" id="JAOZYC010000088">
    <property type="protein sequence ID" value="MEB8338111.1"/>
    <property type="molecule type" value="Genomic_DNA"/>
</dbReference>
<gene>
    <name evidence="9" type="ORF">OKJ99_11440</name>
</gene>
<feature type="signal peptide" evidence="7">
    <location>
        <begin position="1"/>
        <end position="26"/>
    </location>
</feature>
<evidence type="ECO:0000256" key="6">
    <source>
        <dbReference type="ARBA" id="ARBA00023098"/>
    </source>
</evidence>
<keyword evidence="10" id="KW-1185">Reference proteome</keyword>
<dbReference type="Gene3D" id="3.30.870.10">
    <property type="entry name" value="Endonuclease Chain A"/>
    <property type="match status" value="2"/>
</dbReference>
<evidence type="ECO:0000256" key="4">
    <source>
        <dbReference type="ARBA" id="ARBA00022801"/>
    </source>
</evidence>
<feature type="domain" description="Phospholipase D-like" evidence="8">
    <location>
        <begin position="50"/>
        <end position="165"/>
    </location>
</feature>
<dbReference type="SUPFAM" id="SSF56024">
    <property type="entry name" value="Phospholipase D/nuclease"/>
    <property type="match status" value="2"/>
</dbReference>
<evidence type="ECO:0000256" key="2">
    <source>
        <dbReference type="ARBA" id="ARBA00008664"/>
    </source>
</evidence>
<protein>
    <recommendedName>
        <fullName evidence="3">phospholipase D</fullName>
        <ecNumber evidence="3">3.1.4.4</ecNumber>
    </recommendedName>
</protein>
<name>A0ABU6F284_9ACTN</name>
<accession>A0ABU6F284</accession>
<dbReference type="PANTHER" id="PTHR43856:SF1">
    <property type="entry name" value="MITOCHONDRIAL CARDIOLIPIN HYDROLASE"/>
    <property type="match status" value="1"/>
</dbReference>
<evidence type="ECO:0000313" key="9">
    <source>
        <dbReference type="EMBL" id="MEB8338111.1"/>
    </source>
</evidence>
<evidence type="ECO:0000256" key="7">
    <source>
        <dbReference type="SAM" id="SignalP"/>
    </source>
</evidence>
<dbReference type="InterPro" id="IPR051406">
    <property type="entry name" value="PLD_domain"/>
</dbReference>
<comment type="catalytic activity">
    <reaction evidence="1">
        <text>a 1,2-diacyl-sn-glycero-3-phosphocholine + H2O = a 1,2-diacyl-sn-glycero-3-phosphate + choline + H(+)</text>
        <dbReference type="Rhea" id="RHEA:14445"/>
        <dbReference type="ChEBI" id="CHEBI:15354"/>
        <dbReference type="ChEBI" id="CHEBI:15377"/>
        <dbReference type="ChEBI" id="CHEBI:15378"/>
        <dbReference type="ChEBI" id="CHEBI:57643"/>
        <dbReference type="ChEBI" id="CHEBI:58608"/>
        <dbReference type="EC" id="3.1.4.4"/>
    </reaction>
</comment>
<keyword evidence="7" id="KW-0732">Signal</keyword>
<dbReference type="PANTHER" id="PTHR43856">
    <property type="entry name" value="CARDIOLIPIN HYDROLASE"/>
    <property type="match status" value="1"/>
</dbReference>
<evidence type="ECO:0000256" key="1">
    <source>
        <dbReference type="ARBA" id="ARBA00000798"/>
    </source>
</evidence>